<reference evidence="4 5" key="1">
    <citation type="journal article" date="2019" name="Sci. Rep.">
        <title>A high-quality genome of Eragrostis curvula grass provides insights into Poaceae evolution and supports new strategies to enhance forage quality.</title>
        <authorList>
            <person name="Carballo J."/>
            <person name="Santos B.A.C.M."/>
            <person name="Zappacosta D."/>
            <person name="Garbus I."/>
            <person name="Selva J.P."/>
            <person name="Gallo C.A."/>
            <person name="Diaz A."/>
            <person name="Albertini E."/>
            <person name="Caccamo M."/>
            <person name="Echenique V."/>
        </authorList>
    </citation>
    <scope>NUCLEOTIDE SEQUENCE [LARGE SCALE GENOMIC DNA]</scope>
    <source>
        <strain evidence="5">cv. Victoria</strain>
        <tissue evidence="4">Leaf</tissue>
    </source>
</reference>
<evidence type="ECO:0000256" key="2">
    <source>
        <dbReference type="ARBA" id="ARBA00023027"/>
    </source>
</evidence>
<keyword evidence="2" id="KW-0520">NAD</keyword>
<proteinExistence type="predicted"/>
<evidence type="ECO:0000313" key="4">
    <source>
        <dbReference type="EMBL" id="TVU30879.1"/>
    </source>
</evidence>
<dbReference type="Proteomes" id="UP000324897">
    <property type="component" value="Chromosome 1"/>
</dbReference>
<keyword evidence="1" id="KW-0560">Oxidoreductase</keyword>
<gene>
    <name evidence="4" type="ORF">EJB05_22527</name>
</gene>
<evidence type="ECO:0000259" key="3">
    <source>
        <dbReference type="Pfam" id="PF00389"/>
    </source>
</evidence>
<dbReference type="GO" id="GO:0030267">
    <property type="term" value="F:glyoxylate reductase (NADPH) activity"/>
    <property type="evidence" value="ECO:0007669"/>
    <property type="project" value="TreeGrafter"/>
</dbReference>
<dbReference type="InterPro" id="IPR006139">
    <property type="entry name" value="D-isomer_2_OHA_DH_cat_dom"/>
</dbReference>
<name>A0A5J9V443_9POAL</name>
<feature type="non-terminal residue" evidence="4">
    <location>
        <position position="1"/>
    </location>
</feature>
<dbReference type="OrthoDB" id="298012at2759"/>
<keyword evidence="5" id="KW-1185">Reference proteome</keyword>
<accession>A0A5J9V443</accession>
<organism evidence="4 5">
    <name type="scientific">Eragrostis curvula</name>
    <name type="common">weeping love grass</name>
    <dbReference type="NCBI Taxonomy" id="38414"/>
    <lineage>
        <taxon>Eukaryota</taxon>
        <taxon>Viridiplantae</taxon>
        <taxon>Streptophyta</taxon>
        <taxon>Embryophyta</taxon>
        <taxon>Tracheophyta</taxon>
        <taxon>Spermatophyta</taxon>
        <taxon>Magnoliopsida</taxon>
        <taxon>Liliopsida</taxon>
        <taxon>Poales</taxon>
        <taxon>Poaceae</taxon>
        <taxon>PACMAD clade</taxon>
        <taxon>Chloridoideae</taxon>
        <taxon>Eragrostideae</taxon>
        <taxon>Eragrostidinae</taxon>
        <taxon>Eragrostis</taxon>
    </lineage>
</organism>
<dbReference type="InterPro" id="IPR050223">
    <property type="entry name" value="D-isomer_2-hydroxyacid_DH"/>
</dbReference>
<evidence type="ECO:0000313" key="5">
    <source>
        <dbReference type="Proteomes" id="UP000324897"/>
    </source>
</evidence>
<protein>
    <recommendedName>
        <fullName evidence="3">D-isomer specific 2-hydroxyacid dehydrogenase catalytic domain-containing protein</fullName>
    </recommendedName>
</protein>
<evidence type="ECO:0000256" key="1">
    <source>
        <dbReference type="ARBA" id="ARBA00023002"/>
    </source>
</evidence>
<sequence length="82" mass="8464">MAVLTPGMDTIARSVAVSAESIRAIVTGGGSGADAALINALPGLEIIASYCVGVDRVDLRCRERGIRVTNTPGVLSPDGRRR</sequence>
<dbReference type="SUPFAM" id="SSF52283">
    <property type="entry name" value="Formate/glycerate dehydrogenase catalytic domain-like"/>
    <property type="match status" value="1"/>
</dbReference>
<dbReference type="GO" id="GO:0016618">
    <property type="term" value="F:hydroxypyruvate reductase [NAD(P)H] activity"/>
    <property type="evidence" value="ECO:0007669"/>
    <property type="project" value="TreeGrafter"/>
</dbReference>
<dbReference type="Gramene" id="TVU30879">
    <property type="protein sequence ID" value="TVU30879"/>
    <property type="gene ID" value="EJB05_22527"/>
</dbReference>
<dbReference type="PANTHER" id="PTHR10996:SF178">
    <property type="entry name" value="2-HYDROXYACID DEHYDROGENASE YGL185C-RELATED"/>
    <property type="match status" value="1"/>
</dbReference>
<dbReference type="AlphaFoldDB" id="A0A5J9V443"/>
<dbReference type="PANTHER" id="PTHR10996">
    <property type="entry name" value="2-HYDROXYACID DEHYDROGENASE-RELATED"/>
    <property type="match status" value="1"/>
</dbReference>
<comment type="caution">
    <text evidence="4">The sequence shown here is derived from an EMBL/GenBank/DDBJ whole genome shotgun (WGS) entry which is preliminary data.</text>
</comment>
<dbReference type="Pfam" id="PF00389">
    <property type="entry name" value="2-Hacid_dh"/>
    <property type="match status" value="1"/>
</dbReference>
<dbReference type="Gene3D" id="3.40.50.720">
    <property type="entry name" value="NAD(P)-binding Rossmann-like Domain"/>
    <property type="match status" value="1"/>
</dbReference>
<dbReference type="GO" id="GO:0005829">
    <property type="term" value="C:cytosol"/>
    <property type="evidence" value="ECO:0007669"/>
    <property type="project" value="TreeGrafter"/>
</dbReference>
<feature type="domain" description="D-isomer specific 2-hydroxyacid dehydrogenase catalytic" evidence="3">
    <location>
        <begin position="15"/>
        <end position="76"/>
    </location>
</feature>
<dbReference type="GO" id="GO:0051287">
    <property type="term" value="F:NAD binding"/>
    <property type="evidence" value="ECO:0007669"/>
    <property type="project" value="InterPro"/>
</dbReference>
<dbReference type="EMBL" id="RWGY01000011">
    <property type="protein sequence ID" value="TVU30879.1"/>
    <property type="molecule type" value="Genomic_DNA"/>
</dbReference>